<protein>
    <submittedName>
        <fullName evidence="8">2Fe-2S iron-sulfur cluster-binding protein</fullName>
    </submittedName>
</protein>
<evidence type="ECO:0000313" key="9">
    <source>
        <dbReference type="Proteomes" id="UP001247754"/>
    </source>
</evidence>
<evidence type="ECO:0000256" key="3">
    <source>
        <dbReference type="ARBA" id="ARBA00022723"/>
    </source>
</evidence>
<evidence type="ECO:0000256" key="5">
    <source>
        <dbReference type="ARBA" id="ARBA00023014"/>
    </source>
</evidence>
<dbReference type="SUPFAM" id="SSF54292">
    <property type="entry name" value="2Fe-2S ferredoxin-like"/>
    <property type="match status" value="1"/>
</dbReference>
<proteinExistence type="inferred from homology"/>
<evidence type="ECO:0000256" key="1">
    <source>
        <dbReference type="ARBA" id="ARBA00010914"/>
    </source>
</evidence>
<dbReference type="InterPro" id="IPR001041">
    <property type="entry name" value="2Fe-2S_ferredoxin-type"/>
</dbReference>
<reference evidence="8 9" key="1">
    <citation type="submission" date="2023-09" db="EMBL/GenBank/DDBJ databases">
        <title>Xinfangfangia sedmenti sp. nov., isolated the sedment.</title>
        <authorList>
            <person name="Xu L."/>
        </authorList>
    </citation>
    <scope>NUCLEOTIDE SEQUENCE [LARGE SCALE GENOMIC DNA]</scope>
    <source>
        <strain evidence="8 9">LG-4</strain>
    </source>
</reference>
<dbReference type="InterPro" id="IPR001055">
    <property type="entry name" value="Adrenodoxin-like"/>
</dbReference>
<evidence type="ECO:0000313" key="8">
    <source>
        <dbReference type="EMBL" id="MDR5654627.1"/>
    </source>
</evidence>
<dbReference type="PANTHER" id="PTHR23426">
    <property type="entry name" value="FERREDOXIN/ADRENODOXIN"/>
    <property type="match status" value="1"/>
</dbReference>
<evidence type="ECO:0000259" key="7">
    <source>
        <dbReference type="PROSITE" id="PS51085"/>
    </source>
</evidence>
<comment type="cofactor">
    <cofactor evidence="6">
        <name>[2Fe-2S] cluster</name>
        <dbReference type="ChEBI" id="CHEBI:190135"/>
    </cofactor>
</comment>
<dbReference type="InterPro" id="IPR018298">
    <property type="entry name" value="Adrenodoxin_Fe-S_BS"/>
</dbReference>
<dbReference type="InterPro" id="IPR036010">
    <property type="entry name" value="2Fe-2S_ferredoxin-like_sf"/>
</dbReference>
<dbReference type="Pfam" id="PF00111">
    <property type="entry name" value="Fer2"/>
    <property type="match status" value="1"/>
</dbReference>
<keyword evidence="2" id="KW-0001">2Fe-2S</keyword>
<feature type="domain" description="2Fe-2S ferredoxin-type" evidence="7">
    <location>
        <begin position="2"/>
        <end position="105"/>
    </location>
</feature>
<comment type="similarity">
    <text evidence="1">Belongs to the adrenodoxin/putidaredoxin family.</text>
</comment>
<dbReference type="PANTHER" id="PTHR23426:SF65">
    <property type="entry name" value="FERREDOXIN-2, MITOCHONDRIAL"/>
    <property type="match status" value="1"/>
</dbReference>
<accession>A0ABU1FCL2</accession>
<dbReference type="CDD" id="cd00207">
    <property type="entry name" value="fer2"/>
    <property type="match status" value="1"/>
</dbReference>
<sequence length="106" mass="10826">MKAIYIVPGGAEVAVDVPANTSLMRAAVSNGVDGIIGDCGGAASCATCHVFVDPAFLGLLPAPGWNEGQILDCTAADRQANSRLACQILMTEALDGIRVTIADPQL</sequence>
<keyword evidence="4" id="KW-0408">Iron</keyword>
<comment type="caution">
    <text evidence="8">The sequence shown here is derived from an EMBL/GenBank/DDBJ whole genome shotgun (WGS) entry which is preliminary data.</text>
</comment>
<keyword evidence="9" id="KW-1185">Reference proteome</keyword>
<name>A0ABU1FCL2_9RHOB</name>
<dbReference type="Proteomes" id="UP001247754">
    <property type="component" value="Unassembled WGS sequence"/>
</dbReference>
<evidence type="ECO:0000256" key="4">
    <source>
        <dbReference type="ARBA" id="ARBA00023004"/>
    </source>
</evidence>
<dbReference type="PROSITE" id="PS00814">
    <property type="entry name" value="ADX"/>
    <property type="match status" value="1"/>
</dbReference>
<organism evidence="8 9">
    <name type="scientific">Ruixingdingia sedimenti</name>
    <dbReference type="NCBI Taxonomy" id="3073604"/>
    <lineage>
        <taxon>Bacteria</taxon>
        <taxon>Pseudomonadati</taxon>
        <taxon>Pseudomonadota</taxon>
        <taxon>Alphaproteobacteria</taxon>
        <taxon>Rhodobacterales</taxon>
        <taxon>Paracoccaceae</taxon>
        <taxon>Ruixingdingia</taxon>
    </lineage>
</organism>
<dbReference type="RefSeq" id="WP_310458784.1">
    <property type="nucleotide sequence ID" value="NZ_JAVKPH010000030.1"/>
</dbReference>
<dbReference type="EMBL" id="JAVKPH010000030">
    <property type="protein sequence ID" value="MDR5654627.1"/>
    <property type="molecule type" value="Genomic_DNA"/>
</dbReference>
<dbReference type="Gene3D" id="3.10.20.30">
    <property type="match status" value="1"/>
</dbReference>
<evidence type="ECO:0000256" key="2">
    <source>
        <dbReference type="ARBA" id="ARBA00022714"/>
    </source>
</evidence>
<dbReference type="InterPro" id="IPR012675">
    <property type="entry name" value="Beta-grasp_dom_sf"/>
</dbReference>
<dbReference type="PROSITE" id="PS51085">
    <property type="entry name" value="2FE2S_FER_2"/>
    <property type="match status" value="1"/>
</dbReference>
<evidence type="ECO:0000256" key="6">
    <source>
        <dbReference type="ARBA" id="ARBA00034078"/>
    </source>
</evidence>
<keyword evidence="3" id="KW-0479">Metal-binding</keyword>
<keyword evidence="5" id="KW-0411">Iron-sulfur</keyword>
<gene>
    <name evidence="8" type="ORF">RGD00_18615</name>
</gene>